<feature type="topological domain" description="Periplasmic" evidence="7">
    <location>
        <begin position="22"/>
        <end position="94"/>
    </location>
</feature>
<comment type="subunit">
    <text evidence="7">Part of a complex composed of FtsB, FtsL and FtsQ.</text>
</comment>
<dbReference type="InterPro" id="IPR023081">
    <property type="entry name" value="Cell_div_FtsB"/>
</dbReference>
<feature type="topological domain" description="Cytoplasmic" evidence="7">
    <location>
        <begin position="1"/>
        <end position="3"/>
    </location>
</feature>
<evidence type="ECO:0000256" key="5">
    <source>
        <dbReference type="ARBA" id="ARBA00023136"/>
    </source>
</evidence>
<keyword evidence="3 7" id="KW-0812">Transmembrane</keyword>
<evidence type="ECO:0000256" key="3">
    <source>
        <dbReference type="ARBA" id="ARBA00022692"/>
    </source>
</evidence>
<dbReference type="RefSeq" id="WP_168658821.1">
    <property type="nucleotide sequence ID" value="NZ_CP051180.1"/>
</dbReference>
<accession>A0A6H1UAF1</accession>
<dbReference type="EMBL" id="CP051180">
    <property type="protein sequence ID" value="QIZ75560.1"/>
    <property type="molecule type" value="Genomic_DNA"/>
</dbReference>
<keyword evidence="4 7" id="KW-1133">Transmembrane helix</keyword>
<dbReference type="GO" id="GO:0005886">
    <property type="term" value="C:plasma membrane"/>
    <property type="evidence" value="ECO:0007669"/>
    <property type="project" value="UniProtKB-SubCell"/>
</dbReference>
<keyword evidence="2 7" id="KW-0132">Cell division</keyword>
<dbReference type="InterPro" id="IPR007060">
    <property type="entry name" value="FtsL/DivIC"/>
</dbReference>
<keyword evidence="5 7" id="KW-0472">Membrane</keyword>
<dbReference type="GO" id="GO:0030428">
    <property type="term" value="C:cell septum"/>
    <property type="evidence" value="ECO:0007669"/>
    <property type="project" value="TreeGrafter"/>
</dbReference>
<dbReference type="NCBIfam" id="NF002058">
    <property type="entry name" value="PRK00888.1"/>
    <property type="match status" value="1"/>
</dbReference>
<keyword evidence="7" id="KW-0175">Coiled coil</keyword>
<name>A0A6H1UAF1_9GAMM</name>
<dbReference type="PANTHER" id="PTHR37485:SF1">
    <property type="entry name" value="CELL DIVISION PROTEIN FTSB"/>
    <property type="match status" value="1"/>
</dbReference>
<dbReference type="Pfam" id="PF04977">
    <property type="entry name" value="DivIC"/>
    <property type="match status" value="1"/>
</dbReference>
<comment type="similarity">
    <text evidence="7">Belongs to the FtsB family.</text>
</comment>
<gene>
    <name evidence="7 8" type="primary">ftsB</name>
    <name evidence="8" type="ORF">HER31_00745</name>
</gene>
<dbReference type="HAMAP" id="MF_00599">
    <property type="entry name" value="FtsB"/>
    <property type="match status" value="1"/>
</dbReference>
<evidence type="ECO:0000313" key="9">
    <source>
        <dbReference type="Proteomes" id="UP000501602"/>
    </source>
</evidence>
<feature type="coiled-coil region" evidence="7">
    <location>
        <begin position="29"/>
        <end position="70"/>
    </location>
</feature>
<evidence type="ECO:0000256" key="4">
    <source>
        <dbReference type="ARBA" id="ARBA00022989"/>
    </source>
</evidence>
<sequence>MRILLTLLLVLFGSLQYRLWYGSNNLPDNWKLQEKIEQQLAGNAQLEQRNELLQREIEDLGSGLEAVEERARNELGMIKENEQFFRVISRSPKS</sequence>
<organism evidence="8 9">
    <name type="scientific">Ferrimonas lipolytica</name>
    <dbReference type="NCBI Taxonomy" id="2724191"/>
    <lineage>
        <taxon>Bacteria</taxon>
        <taxon>Pseudomonadati</taxon>
        <taxon>Pseudomonadota</taxon>
        <taxon>Gammaproteobacteria</taxon>
        <taxon>Alteromonadales</taxon>
        <taxon>Ferrimonadaceae</taxon>
        <taxon>Ferrimonas</taxon>
    </lineage>
</organism>
<evidence type="ECO:0000256" key="7">
    <source>
        <dbReference type="HAMAP-Rule" id="MF_00599"/>
    </source>
</evidence>
<dbReference type="KEGG" id="fes:HER31_00745"/>
<dbReference type="Proteomes" id="UP000501602">
    <property type="component" value="Chromosome"/>
</dbReference>
<keyword evidence="9" id="KW-1185">Reference proteome</keyword>
<dbReference type="PANTHER" id="PTHR37485">
    <property type="entry name" value="CELL DIVISION PROTEIN FTSB"/>
    <property type="match status" value="1"/>
</dbReference>
<keyword evidence="6 7" id="KW-0131">Cell cycle</keyword>
<proteinExistence type="inferred from homology"/>
<comment type="subcellular location">
    <subcellularLocation>
        <location evidence="7">Cell inner membrane</location>
        <topology evidence="7">Single-pass type II membrane protein</topology>
    </subcellularLocation>
    <text evidence="7">Localizes to the division septum.</text>
</comment>
<dbReference type="GO" id="GO:0032153">
    <property type="term" value="C:cell division site"/>
    <property type="evidence" value="ECO:0007669"/>
    <property type="project" value="UniProtKB-UniRule"/>
</dbReference>
<evidence type="ECO:0000256" key="2">
    <source>
        <dbReference type="ARBA" id="ARBA00022618"/>
    </source>
</evidence>
<keyword evidence="1 7" id="KW-1003">Cell membrane</keyword>
<keyword evidence="7" id="KW-0997">Cell inner membrane</keyword>
<dbReference type="AlphaFoldDB" id="A0A6H1UAF1"/>
<reference evidence="8 9" key="1">
    <citation type="submission" date="2020-04" db="EMBL/GenBank/DDBJ databases">
        <title>Ferrimonas sp. S7 isolated from sea water.</title>
        <authorList>
            <person name="Bae S.S."/>
            <person name="Baek K."/>
        </authorList>
    </citation>
    <scope>NUCLEOTIDE SEQUENCE [LARGE SCALE GENOMIC DNA]</scope>
    <source>
        <strain evidence="8 9">S7</strain>
    </source>
</reference>
<evidence type="ECO:0000256" key="1">
    <source>
        <dbReference type="ARBA" id="ARBA00022475"/>
    </source>
</evidence>
<evidence type="ECO:0000313" key="8">
    <source>
        <dbReference type="EMBL" id="QIZ75560.1"/>
    </source>
</evidence>
<protein>
    <recommendedName>
        <fullName evidence="7">Cell division protein FtsB</fullName>
    </recommendedName>
</protein>
<comment type="function">
    <text evidence="7">Essential cell division protein. May link together the upstream cell division proteins, which are predominantly cytoplasmic, with the downstream cell division proteins, which are predominantly periplasmic.</text>
</comment>
<evidence type="ECO:0000256" key="6">
    <source>
        <dbReference type="ARBA" id="ARBA00023306"/>
    </source>
</evidence>
<dbReference type="GO" id="GO:0043093">
    <property type="term" value="P:FtsZ-dependent cytokinesis"/>
    <property type="evidence" value="ECO:0007669"/>
    <property type="project" value="UniProtKB-UniRule"/>
</dbReference>